<dbReference type="AlphaFoldDB" id="A0A3R6ETF3"/>
<proteinExistence type="predicted"/>
<evidence type="ECO:0000313" key="5">
    <source>
        <dbReference type="Proteomes" id="UP000283732"/>
    </source>
</evidence>
<evidence type="ECO:0000256" key="1">
    <source>
        <dbReference type="SAM" id="Coils"/>
    </source>
</evidence>
<name>A0A3R6ETF3_9BACT</name>
<sequence>MELSEILNLVLGGGLLAAVIGLLTLRATVRKANAEAEKARAEAETVRIDNTEQATRILIDNIVEPLKKELNETREELRATKKEFGSTKREMARLRKAIGDAGNCKHSGDCPVLFRLREHPKDSEGDLPDGGESDGGGQSGQRSPPYTDGGGPEVGGTAGDTG</sequence>
<comment type="caution">
    <text evidence="4">The sequence shown here is derived from an EMBL/GenBank/DDBJ whole genome shotgun (WGS) entry which is preliminary data.</text>
</comment>
<keyword evidence="3" id="KW-0472">Membrane</keyword>
<organism evidence="4 5">
    <name type="scientific">Parabacteroides merdae</name>
    <dbReference type="NCBI Taxonomy" id="46503"/>
    <lineage>
        <taxon>Bacteria</taxon>
        <taxon>Pseudomonadati</taxon>
        <taxon>Bacteroidota</taxon>
        <taxon>Bacteroidia</taxon>
        <taxon>Bacteroidales</taxon>
        <taxon>Tannerellaceae</taxon>
        <taxon>Parabacteroides</taxon>
    </lineage>
</organism>
<gene>
    <name evidence="4" type="ORF">DW191_12810</name>
</gene>
<feature type="region of interest" description="Disordered" evidence="2">
    <location>
        <begin position="117"/>
        <end position="162"/>
    </location>
</feature>
<dbReference type="EMBL" id="QRKC01000005">
    <property type="protein sequence ID" value="RHH76822.1"/>
    <property type="molecule type" value="Genomic_DNA"/>
</dbReference>
<evidence type="ECO:0000256" key="2">
    <source>
        <dbReference type="SAM" id="MobiDB-lite"/>
    </source>
</evidence>
<protein>
    <submittedName>
        <fullName evidence="4">Uncharacterized protein</fullName>
    </submittedName>
</protein>
<dbReference type="RefSeq" id="WP_122291273.1">
    <property type="nucleotide sequence ID" value="NZ_QRKC01000005.1"/>
</dbReference>
<reference evidence="4 5" key="1">
    <citation type="submission" date="2018-08" db="EMBL/GenBank/DDBJ databases">
        <title>A genome reference for cultivated species of the human gut microbiota.</title>
        <authorList>
            <person name="Zou Y."/>
            <person name="Xue W."/>
            <person name="Luo G."/>
        </authorList>
    </citation>
    <scope>NUCLEOTIDE SEQUENCE [LARGE SCALE GENOMIC DNA]</scope>
    <source>
        <strain evidence="4 5">AM16-50</strain>
    </source>
</reference>
<keyword evidence="1" id="KW-0175">Coiled coil</keyword>
<feature type="coiled-coil region" evidence="1">
    <location>
        <begin position="22"/>
        <end position="90"/>
    </location>
</feature>
<keyword evidence="3" id="KW-1133">Transmembrane helix</keyword>
<feature type="transmembrane region" description="Helical" evidence="3">
    <location>
        <begin position="6"/>
        <end position="25"/>
    </location>
</feature>
<feature type="compositionally biased region" description="Gly residues" evidence="2">
    <location>
        <begin position="148"/>
        <end position="162"/>
    </location>
</feature>
<keyword evidence="3" id="KW-0812">Transmembrane</keyword>
<evidence type="ECO:0000313" key="4">
    <source>
        <dbReference type="EMBL" id="RHH76822.1"/>
    </source>
</evidence>
<accession>A0A3R6ETF3</accession>
<evidence type="ECO:0000256" key="3">
    <source>
        <dbReference type="SAM" id="Phobius"/>
    </source>
</evidence>
<dbReference type="Proteomes" id="UP000283732">
    <property type="component" value="Unassembled WGS sequence"/>
</dbReference>